<feature type="transmembrane region" description="Helical" evidence="6">
    <location>
        <begin position="154"/>
        <end position="173"/>
    </location>
</feature>
<evidence type="ECO:0000256" key="3">
    <source>
        <dbReference type="ARBA" id="ARBA00022989"/>
    </source>
</evidence>
<name>A0A7D9H433_DEKBR</name>
<accession>A0A7D9H433</accession>
<feature type="transmembrane region" description="Helical" evidence="6">
    <location>
        <begin position="194"/>
        <end position="211"/>
    </location>
</feature>
<feature type="transmembrane region" description="Helical" evidence="6">
    <location>
        <begin position="217"/>
        <end position="235"/>
    </location>
</feature>
<keyword evidence="4 6" id="KW-0472">Membrane</keyword>
<feature type="region of interest" description="Disordered" evidence="5">
    <location>
        <begin position="347"/>
        <end position="379"/>
    </location>
</feature>
<dbReference type="AlphaFoldDB" id="A0A7D9H433"/>
<dbReference type="EMBL" id="CABFWN010000004">
    <property type="protein sequence ID" value="VUG19209.1"/>
    <property type="molecule type" value="Genomic_DNA"/>
</dbReference>
<dbReference type="InterPro" id="IPR013861">
    <property type="entry name" value="TMEM115/Pdh1/Rbl19"/>
</dbReference>
<dbReference type="SMART" id="SM01160">
    <property type="entry name" value="DUF1751"/>
    <property type="match status" value="1"/>
</dbReference>
<evidence type="ECO:0000313" key="7">
    <source>
        <dbReference type="EMBL" id="VUG19209.1"/>
    </source>
</evidence>
<feature type="transmembrane region" description="Helical" evidence="6">
    <location>
        <begin position="12"/>
        <end position="32"/>
    </location>
</feature>
<dbReference type="PANTHER" id="PTHR13377:SF3">
    <property type="entry name" value="TRANSMEMBRANE PROTEIN 115"/>
    <property type="match status" value="1"/>
</dbReference>
<sequence length="379" mass="42782">MPRIKLGTHHVGCISLINLALVILFSSLGYYVRYQSYIGLKESNESLKFSDVVVPAIQLVPNHFVFYPWTLIISPYVQTSPLQFLFALPVMFFGTEYLESNWNFDDAEGLRAPEKGIFGELIRYLLIVTVTTNLICILFKSFAVVFGMSAADSIASPTNFGIFTILMSFIVVVKQLSPESNVKVFSFFRFRLKRLPFIVLSLALVVSLVIFRSFSPFFMPLFVNFYISWFYLRYYQINHVGNILPTTASESHTTSHSSTVRGDASDTFAFIQFFPDNCHDYLKPIARFFYHSSAFLGLFRPFNDDDIESSNLRTIQRLNKSNAIDANGSSGESSRRKRIALKVLEQKVGNTGASPASESSIANENANAITPKRDQTAKK</sequence>
<feature type="compositionally biased region" description="Polar residues" evidence="5">
    <location>
        <begin position="348"/>
        <end position="368"/>
    </location>
</feature>
<evidence type="ECO:0000256" key="5">
    <source>
        <dbReference type="SAM" id="MobiDB-lite"/>
    </source>
</evidence>
<dbReference type="GO" id="GO:0005794">
    <property type="term" value="C:Golgi apparatus"/>
    <property type="evidence" value="ECO:0007669"/>
    <property type="project" value="TreeGrafter"/>
</dbReference>
<dbReference type="Pfam" id="PF08551">
    <property type="entry name" value="DUF1751"/>
    <property type="match status" value="1"/>
</dbReference>
<dbReference type="PANTHER" id="PTHR13377">
    <property type="entry name" value="PLACENTAL PROTEIN 6"/>
    <property type="match status" value="1"/>
</dbReference>
<organism evidence="7 8">
    <name type="scientific">Dekkera bruxellensis</name>
    <name type="common">Brettanomyces custersii</name>
    <dbReference type="NCBI Taxonomy" id="5007"/>
    <lineage>
        <taxon>Eukaryota</taxon>
        <taxon>Fungi</taxon>
        <taxon>Dikarya</taxon>
        <taxon>Ascomycota</taxon>
        <taxon>Saccharomycotina</taxon>
        <taxon>Pichiomycetes</taxon>
        <taxon>Pichiales</taxon>
        <taxon>Pichiaceae</taxon>
        <taxon>Brettanomyces</taxon>
    </lineage>
</organism>
<evidence type="ECO:0000313" key="8">
    <source>
        <dbReference type="Proteomes" id="UP000478008"/>
    </source>
</evidence>
<keyword evidence="2 6" id="KW-0812">Transmembrane</keyword>
<keyword evidence="8" id="KW-1185">Reference proteome</keyword>
<dbReference type="GO" id="GO:0016020">
    <property type="term" value="C:membrane"/>
    <property type="evidence" value="ECO:0007669"/>
    <property type="project" value="UniProtKB-SubCell"/>
</dbReference>
<proteinExistence type="predicted"/>
<keyword evidence="3 6" id="KW-1133">Transmembrane helix</keyword>
<gene>
    <name evidence="7" type="ORF">DEBR0S4_13124G</name>
</gene>
<evidence type="ECO:0000256" key="2">
    <source>
        <dbReference type="ARBA" id="ARBA00022692"/>
    </source>
</evidence>
<evidence type="ECO:0000256" key="6">
    <source>
        <dbReference type="SAM" id="Phobius"/>
    </source>
</evidence>
<evidence type="ECO:0000256" key="1">
    <source>
        <dbReference type="ARBA" id="ARBA00004141"/>
    </source>
</evidence>
<dbReference type="GO" id="GO:0006890">
    <property type="term" value="P:retrograde vesicle-mediated transport, Golgi to endoplasmic reticulum"/>
    <property type="evidence" value="ECO:0007669"/>
    <property type="project" value="InterPro"/>
</dbReference>
<reference evidence="7 8" key="1">
    <citation type="submission" date="2019-07" db="EMBL/GenBank/DDBJ databases">
        <authorList>
            <person name="Friedrich A."/>
            <person name="Schacherer J."/>
        </authorList>
    </citation>
    <scope>NUCLEOTIDE SEQUENCE [LARGE SCALE GENOMIC DNA]</scope>
</reference>
<evidence type="ECO:0000256" key="4">
    <source>
        <dbReference type="ARBA" id="ARBA00023136"/>
    </source>
</evidence>
<feature type="transmembrane region" description="Helical" evidence="6">
    <location>
        <begin position="124"/>
        <end position="148"/>
    </location>
</feature>
<protein>
    <submittedName>
        <fullName evidence="7">DEBR0S4_13124g1_1</fullName>
    </submittedName>
</protein>
<dbReference type="Proteomes" id="UP000478008">
    <property type="component" value="Unassembled WGS sequence"/>
</dbReference>
<comment type="subcellular location">
    <subcellularLocation>
        <location evidence="1">Membrane</location>
        <topology evidence="1">Multi-pass membrane protein</topology>
    </subcellularLocation>
</comment>